<evidence type="ECO:0000259" key="1">
    <source>
        <dbReference type="Pfam" id="PF01973"/>
    </source>
</evidence>
<name>A0AAE2RP78_CLOBE</name>
<evidence type="ECO:0000313" key="3">
    <source>
        <dbReference type="Proteomes" id="UP000631418"/>
    </source>
</evidence>
<protein>
    <submittedName>
        <fullName evidence="2">Motility associated factor glycosyltransferase family protein</fullName>
    </submittedName>
</protein>
<accession>A0AAE2RP78</accession>
<dbReference type="RefSeq" id="WP_195779969.1">
    <property type="nucleotide sequence ID" value="NZ_JADOEF010000001.1"/>
</dbReference>
<dbReference type="PANTHER" id="PTHR41786:SF1">
    <property type="entry name" value="6-HYDROXYMETHYLPTERIN DIPHOSPHOKINASE MPTE-LIKE DOMAIN-CONTAINING PROTEIN"/>
    <property type="match status" value="1"/>
</dbReference>
<feature type="domain" description="6-hydroxymethylpterin diphosphokinase MptE-like" evidence="1">
    <location>
        <begin position="163"/>
        <end position="322"/>
    </location>
</feature>
<gene>
    <name evidence="2" type="ORF">IS491_09885</name>
</gene>
<dbReference type="InterPro" id="IPR002826">
    <property type="entry name" value="MptE-like"/>
</dbReference>
<dbReference type="AlphaFoldDB" id="A0AAE2RP78"/>
<dbReference type="EMBL" id="JADOEF010000001">
    <property type="protein sequence ID" value="MBF7808967.1"/>
    <property type="molecule type" value="Genomic_DNA"/>
</dbReference>
<dbReference type="PANTHER" id="PTHR41786">
    <property type="entry name" value="MOTILITY ACCESSORY FACTOR MAF"/>
    <property type="match status" value="1"/>
</dbReference>
<organism evidence="2 3">
    <name type="scientific">Clostridium beijerinckii</name>
    <name type="common">Clostridium MP</name>
    <dbReference type="NCBI Taxonomy" id="1520"/>
    <lineage>
        <taxon>Bacteria</taxon>
        <taxon>Bacillati</taxon>
        <taxon>Bacillota</taxon>
        <taxon>Clostridia</taxon>
        <taxon>Eubacteriales</taxon>
        <taxon>Clostridiaceae</taxon>
        <taxon>Clostridium</taxon>
    </lineage>
</organism>
<dbReference type="SUPFAM" id="SSF53335">
    <property type="entry name" value="S-adenosyl-L-methionine-dependent methyltransferases"/>
    <property type="match status" value="1"/>
</dbReference>
<dbReference type="InterPro" id="IPR029063">
    <property type="entry name" value="SAM-dependent_MTases_sf"/>
</dbReference>
<evidence type="ECO:0000313" key="2">
    <source>
        <dbReference type="EMBL" id="MBF7808967.1"/>
    </source>
</evidence>
<dbReference type="Pfam" id="PF01973">
    <property type="entry name" value="MptE-like"/>
    <property type="match status" value="1"/>
</dbReference>
<dbReference type="Proteomes" id="UP000631418">
    <property type="component" value="Unassembled WGS sequence"/>
</dbReference>
<proteinExistence type="predicted"/>
<sequence length="406" mass="46681">MIELEQTKSGLITIKYNGRYIHSKYDPICESNQFIRGNMELINKPTIVVYGIGLGYHIDAIARKMNHNSMLYVFEWNKELIKCCRENNKNIFNNKNIKIFENDNKFYTNLSKYLSKAGDIIIHKPSLDTIRSSNEVLYNLINDYSFSKQSLEINKETVKNEEENYEANKKLKYGSIKCVVNKLKDSNKPYIIVCSGPSLDGELDRLRENREKFNIIAVGSSLRALMNKKIKPDVIVIVDGSEAVRKQFIGYEKEEIPLCFLSRASRWAVNAYKGPKYMFNGNDEDEITLRTGGTVAIPAMDIAVKCGTKKVILLGQDLAFIREKSHIGDFEEIYGIKDDLKKNYLNKFVEGVDGKFVNTTEGYIRFKNKIELLISNYKNVQFINCIKGVYIKGAKHLEFEELLKTL</sequence>
<comment type="caution">
    <text evidence="2">The sequence shown here is derived from an EMBL/GenBank/DDBJ whole genome shotgun (WGS) entry which is preliminary data.</text>
</comment>
<reference evidence="2" key="1">
    <citation type="submission" date="2020-11" db="EMBL/GenBank/DDBJ databases">
        <authorList>
            <person name="Thieme N."/>
            <person name="Liebl W."/>
            <person name="Zverlov V."/>
        </authorList>
    </citation>
    <scope>NUCLEOTIDE SEQUENCE</scope>
    <source>
        <strain evidence="2">NT08</strain>
    </source>
</reference>